<reference evidence="3" key="1">
    <citation type="submission" date="2020-10" db="EMBL/GenBank/DDBJ databases">
        <authorList>
            <person name="Gilroy R."/>
        </authorList>
    </citation>
    <scope>NUCLEOTIDE SEQUENCE</scope>
    <source>
        <strain evidence="3">ChiHjej10B9-9673</strain>
    </source>
</reference>
<dbReference type="InterPro" id="IPR036457">
    <property type="entry name" value="PPM-type-like_dom_sf"/>
</dbReference>
<name>A0A9D1FE00_9FIRM</name>
<dbReference type="SUPFAM" id="SSF81606">
    <property type="entry name" value="PP2C-like"/>
    <property type="match status" value="1"/>
</dbReference>
<evidence type="ECO:0000259" key="2">
    <source>
        <dbReference type="Pfam" id="PF13672"/>
    </source>
</evidence>
<keyword evidence="1" id="KW-0175">Coiled coil</keyword>
<sequence length="378" mass="41672">MRSFESFSATARGYSHIRRGSACEDASGHADTEGVSIAAVADGHGDSACFRSAEGAKLAVDIALKDMEIFYNALRENGWEQHLLEENGREALLRQLIRSIVGKWTAGVLRQYEENPPTPEELAGAGEARGHAPSIPHIFGTTLLAAMVTERFYLILQQGDGRCIVVHADGRIDQPVPWDERCLMNFTTSLCNADAIESCRYYVGDMREDPILACYVITDGVEDAFDDQSGVNAFMGKVTGWLAGMGARGLEEYLGEFLPDFSRTGSADDVSVAGIADAAAATPFAERFFIGAERFELLGKLNAARSKLNSMQRKTDYLRTRYEQAQESFAASERRLDEAKAEYDEWMDQRRVYEDSVEAAQKELATLDERLAGLESGK</sequence>
<protein>
    <submittedName>
        <fullName evidence="3">Protein phosphatase 2C domain-containing protein</fullName>
    </submittedName>
</protein>
<feature type="coiled-coil region" evidence="1">
    <location>
        <begin position="322"/>
        <end position="377"/>
    </location>
</feature>
<dbReference type="Proteomes" id="UP000824001">
    <property type="component" value="Unassembled WGS sequence"/>
</dbReference>
<comment type="caution">
    <text evidence="3">The sequence shown here is derived from an EMBL/GenBank/DDBJ whole genome shotgun (WGS) entry which is preliminary data.</text>
</comment>
<dbReference type="Gene3D" id="3.60.40.10">
    <property type="entry name" value="PPM-type phosphatase domain"/>
    <property type="match status" value="1"/>
</dbReference>
<accession>A0A9D1FE00</accession>
<organism evidence="3 4">
    <name type="scientific">Candidatus Scatomorpha merdipullorum</name>
    <dbReference type="NCBI Taxonomy" id="2840927"/>
    <lineage>
        <taxon>Bacteria</taxon>
        <taxon>Bacillati</taxon>
        <taxon>Bacillota</taxon>
        <taxon>Clostridia</taxon>
        <taxon>Eubacteriales</taxon>
        <taxon>Candidatus Scatomorpha</taxon>
    </lineage>
</organism>
<feature type="domain" description="PPM-type phosphatase" evidence="2">
    <location>
        <begin position="12"/>
        <end position="257"/>
    </location>
</feature>
<evidence type="ECO:0000313" key="4">
    <source>
        <dbReference type="Proteomes" id="UP000824001"/>
    </source>
</evidence>
<proteinExistence type="predicted"/>
<dbReference type="Pfam" id="PF13672">
    <property type="entry name" value="PP2C_2"/>
    <property type="match status" value="1"/>
</dbReference>
<evidence type="ECO:0000313" key="3">
    <source>
        <dbReference type="EMBL" id="HIS67265.1"/>
    </source>
</evidence>
<dbReference type="SUPFAM" id="SSF57997">
    <property type="entry name" value="Tropomyosin"/>
    <property type="match status" value="1"/>
</dbReference>
<dbReference type="Gene3D" id="1.20.5.340">
    <property type="match status" value="1"/>
</dbReference>
<reference evidence="3" key="2">
    <citation type="journal article" date="2021" name="PeerJ">
        <title>Extensive microbial diversity within the chicken gut microbiome revealed by metagenomics and culture.</title>
        <authorList>
            <person name="Gilroy R."/>
            <person name="Ravi A."/>
            <person name="Getino M."/>
            <person name="Pursley I."/>
            <person name="Horton D.L."/>
            <person name="Alikhan N.F."/>
            <person name="Baker D."/>
            <person name="Gharbi K."/>
            <person name="Hall N."/>
            <person name="Watson M."/>
            <person name="Adriaenssens E.M."/>
            <person name="Foster-Nyarko E."/>
            <person name="Jarju S."/>
            <person name="Secka A."/>
            <person name="Antonio M."/>
            <person name="Oren A."/>
            <person name="Chaudhuri R.R."/>
            <person name="La Ragione R."/>
            <person name="Hildebrand F."/>
            <person name="Pallen M.J."/>
        </authorList>
    </citation>
    <scope>NUCLEOTIDE SEQUENCE</scope>
    <source>
        <strain evidence="3">ChiHjej10B9-9673</strain>
    </source>
</reference>
<dbReference type="EMBL" id="DVJK01000193">
    <property type="protein sequence ID" value="HIS67265.1"/>
    <property type="molecule type" value="Genomic_DNA"/>
</dbReference>
<dbReference type="AlphaFoldDB" id="A0A9D1FE00"/>
<evidence type="ECO:0000256" key="1">
    <source>
        <dbReference type="SAM" id="Coils"/>
    </source>
</evidence>
<dbReference type="InterPro" id="IPR001932">
    <property type="entry name" value="PPM-type_phosphatase-like_dom"/>
</dbReference>
<gene>
    <name evidence="3" type="ORF">IAC18_06845</name>
</gene>